<proteinExistence type="predicted"/>
<evidence type="ECO:0008006" key="4">
    <source>
        <dbReference type="Google" id="ProtNLM"/>
    </source>
</evidence>
<feature type="signal peptide" evidence="1">
    <location>
        <begin position="1"/>
        <end position="20"/>
    </location>
</feature>
<dbReference type="EMBL" id="SPOF01000014">
    <property type="protein sequence ID" value="TIB13544.1"/>
    <property type="molecule type" value="Genomic_DNA"/>
</dbReference>
<name>A0A4T0HK68_WALIC</name>
<accession>A0A4T0HK68</accession>
<comment type="caution">
    <text evidence="2">The sequence shown here is derived from an EMBL/GenBank/DDBJ whole genome shotgun (WGS) entry which is preliminary data.</text>
</comment>
<protein>
    <recommendedName>
        <fullName evidence="4">PLC-like phosphodiesterase</fullName>
    </recommendedName>
</protein>
<dbReference type="Gene3D" id="3.20.20.190">
    <property type="entry name" value="Phosphatidylinositol (PI) phosphodiesterase"/>
    <property type="match status" value="1"/>
</dbReference>
<organism evidence="2 3">
    <name type="scientific">Wallemia ichthyophaga</name>
    <dbReference type="NCBI Taxonomy" id="245174"/>
    <lineage>
        <taxon>Eukaryota</taxon>
        <taxon>Fungi</taxon>
        <taxon>Dikarya</taxon>
        <taxon>Basidiomycota</taxon>
        <taxon>Wallemiomycotina</taxon>
        <taxon>Wallemiomycetes</taxon>
        <taxon>Wallemiales</taxon>
        <taxon>Wallemiaceae</taxon>
        <taxon>Wallemia</taxon>
    </lineage>
</organism>
<dbReference type="Proteomes" id="UP000306954">
    <property type="component" value="Unassembled WGS sequence"/>
</dbReference>
<evidence type="ECO:0000313" key="2">
    <source>
        <dbReference type="EMBL" id="TIB13544.1"/>
    </source>
</evidence>
<dbReference type="Pfam" id="PF26146">
    <property type="entry name" value="PI-PLC_X"/>
    <property type="match status" value="1"/>
</dbReference>
<dbReference type="GO" id="GO:0006629">
    <property type="term" value="P:lipid metabolic process"/>
    <property type="evidence" value="ECO:0007669"/>
    <property type="project" value="InterPro"/>
</dbReference>
<dbReference type="InterPro" id="IPR017946">
    <property type="entry name" value="PLC-like_Pdiesterase_TIM-brl"/>
</dbReference>
<evidence type="ECO:0000313" key="3">
    <source>
        <dbReference type="Proteomes" id="UP000306954"/>
    </source>
</evidence>
<dbReference type="InterPro" id="IPR051057">
    <property type="entry name" value="PI-PLC_domain"/>
</dbReference>
<dbReference type="AlphaFoldDB" id="A0A4T0HK68"/>
<gene>
    <name evidence="2" type="ORF">E3P90_01574</name>
</gene>
<sequence length="347" mass="37849">MYLSISLLPILLLLVNTVAAATETTCNGYDELCNRRYSNITYVGAHDSPFIGSARNSSMTNQDWAVAEQLDHGARMLQGQIHAQTDSSLHLCHTNCFLHDGGALLAYLDSVKRWLDEHPRQVVTLLFTNSDGVDVERVAEPFRQSGLLDMAYVPSDSNRNSWPTLSTLIENNTRVVIFMDYHANTSKVPAILDEFDNIWEDAFNAVDASWPCQVDRGDGEKGMYLHNHYLDKQKSLLGTQYFTPDIDQLPTTNAATGEGSLGDGIQGCTAKHGHPPTFVLVDYESHGNGSVYHAAAVANGLNYHNPGTIHPPKAANEETNSSSSTSTISISTAGSLIGLLVVLIITI</sequence>
<reference evidence="2 3" key="1">
    <citation type="submission" date="2019-03" db="EMBL/GenBank/DDBJ databases">
        <title>Sequencing 23 genomes of Wallemia ichthyophaga.</title>
        <authorList>
            <person name="Gostincar C."/>
        </authorList>
    </citation>
    <scope>NUCLEOTIDE SEQUENCE [LARGE SCALE GENOMIC DNA]</scope>
    <source>
        <strain evidence="2 3">EXF-8621</strain>
    </source>
</reference>
<dbReference type="GO" id="GO:0008081">
    <property type="term" value="F:phosphoric diester hydrolase activity"/>
    <property type="evidence" value="ECO:0007669"/>
    <property type="project" value="InterPro"/>
</dbReference>
<keyword evidence="1" id="KW-0732">Signal</keyword>
<dbReference type="SUPFAM" id="SSF51695">
    <property type="entry name" value="PLC-like phosphodiesterases"/>
    <property type="match status" value="1"/>
</dbReference>
<dbReference type="PANTHER" id="PTHR13593">
    <property type="match status" value="1"/>
</dbReference>
<evidence type="ECO:0000256" key="1">
    <source>
        <dbReference type="SAM" id="SignalP"/>
    </source>
</evidence>
<dbReference type="PANTHER" id="PTHR13593:SF140">
    <property type="entry name" value="PLC-LIKE PHOSPHODIESTERASE"/>
    <property type="match status" value="1"/>
</dbReference>
<feature type="chain" id="PRO_5030101481" description="PLC-like phosphodiesterase" evidence="1">
    <location>
        <begin position="21"/>
        <end position="347"/>
    </location>
</feature>